<sequence length="222" mass="25161">MRVLAIDTSTMISTVSICEDEKIIGDFNVNQEKTHSESLVPMVESLLKLLGLKLSDIDIFAISQGPGSFTGLRIGMTIAKTFAQVDNKKLIPVSTLKALALNSSSNTAKAAMLDARGKRVYGVMYDENMNEIVKEDLYNIDEFSKLCNEKNIDFDLVSEVSEKYEDKFDRARILDFSYRSCIGKNLCKLALEKKDEDFDLYKLVPNYLRKSQAERDREKKND</sequence>
<dbReference type="Pfam" id="PF00814">
    <property type="entry name" value="TsaD"/>
    <property type="match status" value="1"/>
</dbReference>
<dbReference type="Proteomes" id="UP000235658">
    <property type="component" value="Unassembled WGS sequence"/>
</dbReference>
<dbReference type="GO" id="GO:0016740">
    <property type="term" value="F:transferase activity"/>
    <property type="evidence" value="ECO:0007669"/>
    <property type="project" value="UniProtKB-KW"/>
</dbReference>
<evidence type="ECO:0000259" key="1">
    <source>
        <dbReference type="Pfam" id="PF00814"/>
    </source>
</evidence>
<accession>A0A2N6UJ25</accession>
<dbReference type="AlphaFoldDB" id="A0A2N6UJ25"/>
<evidence type="ECO:0000313" key="3">
    <source>
        <dbReference type="Proteomes" id="UP000235658"/>
    </source>
</evidence>
<dbReference type="PANTHER" id="PTHR11735:SF11">
    <property type="entry name" value="TRNA THREONYLCARBAMOYLADENOSINE BIOSYNTHESIS PROTEIN TSAB"/>
    <property type="match status" value="1"/>
</dbReference>
<dbReference type="InterPro" id="IPR022496">
    <property type="entry name" value="T6A_TsaB"/>
</dbReference>
<organism evidence="2 3">
    <name type="scientific">Anaerococcus hydrogenalis</name>
    <dbReference type="NCBI Taxonomy" id="33029"/>
    <lineage>
        <taxon>Bacteria</taxon>
        <taxon>Bacillati</taxon>
        <taxon>Bacillota</taxon>
        <taxon>Tissierellia</taxon>
        <taxon>Tissierellales</taxon>
        <taxon>Peptoniphilaceae</taxon>
        <taxon>Anaerococcus</taxon>
    </lineage>
</organism>
<feature type="domain" description="Gcp-like" evidence="1">
    <location>
        <begin position="32"/>
        <end position="155"/>
    </location>
</feature>
<dbReference type="InterPro" id="IPR000905">
    <property type="entry name" value="Gcp-like_dom"/>
</dbReference>
<dbReference type="Gene3D" id="3.30.420.40">
    <property type="match status" value="2"/>
</dbReference>
<dbReference type="GeneID" id="84578768"/>
<evidence type="ECO:0000313" key="2">
    <source>
        <dbReference type="EMBL" id="PMC81616.1"/>
    </source>
</evidence>
<name>A0A2N6UJ25_9FIRM</name>
<keyword evidence="2" id="KW-0808">Transferase</keyword>
<dbReference type="GO" id="GO:0002949">
    <property type="term" value="P:tRNA threonylcarbamoyladenosine modification"/>
    <property type="evidence" value="ECO:0007669"/>
    <property type="project" value="InterPro"/>
</dbReference>
<comment type="caution">
    <text evidence="2">The sequence shown here is derived from an EMBL/GenBank/DDBJ whole genome shotgun (WGS) entry which is preliminary data.</text>
</comment>
<dbReference type="CDD" id="cd24032">
    <property type="entry name" value="ASKHA_NBD_TsaB"/>
    <property type="match status" value="1"/>
</dbReference>
<protein>
    <submittedName>
        <fullName evidence="2">tRNA (Adenosine(37)-N6)-threonylcarbamoyltransferase complex dimerization subunit type 1 TsaB</fullName>
    </submittedName>
</protein>
<dbReference type="EMBL" id="PNHP01000003">
    <property type="protein sequence ID" value="PMC81616.1"/>
    <property type="molecule type" value="Genomic_DNA"/>
</dbReference>
<gene>
    <name evidence="2" type="primary">tsaB</name>
    <name evidence="2" type="ORF">CJ192_06185</name>
</gene>
<reference evidence="2 3" key="1">
    <citation type="submission" date="2017-09" db="EMBL/GenBank/DDBJ databases">
        <title>Bacterial strain isolated from the female urinary microbiota.</title>
        <authorList>
            <person name="Thomas-White K."/>
            <person name="Kumar N."/>
            <person name="Forster S."/>
            <person name="Putonti C."/>
            <person name="Lawley T."/>
            <person name="Wolfe A.J."/>
        </authorList>
    </citation>
    <scope>NUCLEOTIDE SEQUENCE [LARGE SCALE GENOMIC DNA]</scope>
    <source>
        <strain evidence="2 3">UMB0204</strain>
    </source>
</reference>
<dbReference type="GO" id="GO:0005829">
    <property type="term" value="C:cytosol"/>
    <property type="evidence" value="ECO:0007669"/>
    <property type="project" value="TreeGrafter"/>
</dbReference>
<dbReference type="SUPFAM" id="SSF53067">
    <property type="entry name" value="Actin-like ATPase domain"/>
    <property type="match status" value="1"/>
</dbReference>
<dbReference type="NCBIfam" id="TIGR03725">
    <property type="entry name" value="T6A_YeaZ"/>
    <property type="match status" value="1"/>
</dbReference>
<dbReference type="InterPro" id="IPR043129">
    <property type="entry name" value="ATPase_NBD"/>
</dbReference>
<proteinExistence type="predicted"/>
<dbReference type="RefSeq" id="WP_102198154.1">
    <property type="nucleotide sequence ID" value="NZ_CAUPDS010000011.1"/>
</dbReference>
<dbReference type="PANTHER" id="PTHR11735">
    <property type="entry name" value="TRNA N6-ADENOSINE THREONYLCARBAMOYLTRANSFERASE"/>
    <property type="match status" value="1"/>
</dbReference>